<dbReference type="Proteomes" id="UP000038045">
    <property type="component" value="Unplaced"/>
</dbReference>
<dbReference type="SUPFAM" id="SSF56436">
    <property type="entry name" value="C-type lectin-like"/>
    <property type="match status" value="1"/>
</dbReference>
<dbReference type="PROSITE" id="PS50234">
    <property type="entry name" value="VWFA"/>
    <property type="match status" value="1"/>
</dbReference>
<dbReference type="STRING" id="131310.A0A0N4ZRX1"/>
<evidence type="ECO:0000313" key="5">
    <source>
        <dbReference type="WBParaSite" id="PTRK_0001125400.1"/>
    </source>
</evidence>
<feature type="chain" id="PRO_5005892138" evidence="1">
    <location>
        <begin position="23"/>
        <end position="382"/>
    </location>
</feature>
<dbReference type="SMART" id="SM00034">
    <property type="entry name" value="CLECT"/>
    <property type="match status" value="1"/>
</dbReference>
<keyword evidence="1" id="KW-0732">Signal</keyword>
<dbReference type="PANTHER" id="PTHR31024:SF3">
    <property type="entry name" value="C-TYPE LECTIN-RELATED"/>
    <property type="match status" value="1"/>
</dbReference>
<dbReference type="Pfam" id="PF00092">
    <property type="entry name" value="VWA"/>
    <property type="match status" value="1"/>
</dbReference>
<evidence type="ECO:0000256" key="1">
    <source>
        <dbReference type="SAM" id="SignalP"/>
    </source>
</evidence>
<feature type="signal peptide" evidence="1">
    <location>
        <begin position="1"/>
        <end position="22"/>
    </location>
</feature>
<protein>
    <submittedName>
        <fullName evidence="5">C-type lectin domain-containing protein</fullName>
    </submittedName>
</protein>
<proteinExistence type="predicted"/>
<dbReference type="PANTHER" id="PTHR31024">
    <property type="entry name" value="C-TYPE LECTIN"/>
    <property type="match status" value="1"/>
</dbReference>
<dbReference type="InterPro" id="IPR001304">
    <property type="entry name" value="C-type_lectin-like"/>
</dbReference>
<keyword evidence="4" id="KW-1185">Reference proteome</keyword>
<dbReference type="Pfam" id="PF00059">
    <property type="entry name" value="Lectin_C"/>
    <property type="match status" value="1"/>
</dbReference>
<dbReference type="SUPFAM" id="SSF53300">
    <property type="entry name" value="vWA-like"/>
    <property type="match status" value="1"/>
</dbReference>
<accession>A0A0N4ZRX1</accession>
<dbReference type="CDD" id="cd00037">
    <property type="entry name" value="CLECT"/>
    <property type="match status" value="1"/>
</dbReference>
<sequence length="382" mass="43365">MLKVLIYLLFLFNTFYPNSVKAKNINNKECSTETSGLYLDIVFILDTSENAAIFDIQRQKGITFQFVVISNLSMDNKKLQSSRISLITASGEANVIGDLNAFTTDTELMGALKSINSTRTDYKKLDIIKALDAADDVIKSSGRSLNYKKLVVLYSSHEDIHCEENARIKNSLFDSDICRRAAEFKNNGYDLMTIRLDYEGKDPLNKNGIASPCYSLDFNDNIVENMLELALKSNCYCDKTYFQFYDNDICNKTAECIYLESTPAIYSVAEMIAKDVKAELVDIKSESKQNFLLSLANNSVPFFIGLNQLEDNNTWKWDTGYSFNKNTDYNQFALGEEEKKGMCASLNFDSKWYAVNCTSYAVNEPYIYQKSACDTENFCSVY</sequence>
<feature type="domain" description="VWFA" evidence="3">
    <location>
        <begin position="40"/>
        <end position="194"/>
    </location>
</feature>
<dbReference type="WBParaSite" id="PTRK_0001125400.1">
    <property type="protein sequence ID" value="PTRK_0001125400.1"/>
    <property type="gene ID" value="PTRK_0001125400"/>
</dbReference>
<dbReference type="AlphaFoldDB" id="A0A0N4ZRX1"/>
<dbReference type="Gene3D" id="3.10.100.10">
    <property type="entry name" value="Mannose-Binding Protein A, subunit A"/>
    <property type="match status" value="1"/>
</dbReference>
<evidence type="ECO:0000259" key="2">
    <source>
        <dbReference type="PROSITE" id="PS50041"/>
    </source>
</evidence>
<reference evidence="5" key="1">
    <citation type="submission" date="2017-02" db="UniProtKB">
        <authorList>
            <consortium name="WormBaseParasite"/>
        </authorList>
    </citation>
    <scope>IDENTIFICATION</scope>
</reference>
<dbReference type="InterPro" id="IPR002035">
    <property type="entry name" value="VWF_A"/>
</dbReference>
<evidence type="ECO:0000259" key="3">
    <source>
        <dbReference type="PROSITE" id="PS50234"/>
    </source>
</evidence>
<dbReference type="InterPro" id="IPR016186">
    <property type="entry name" value="C-type_lectin-like/link_sf"/>
</dbReference>
<dbReference type="PROSITE" id="PS50041">
    <property type="entry name" value="C_TYPE_LECTIN_2"/>
    <property type="match status" value="1"/>
</dbReference>
<organism evidence="4 5">
    <name type="scientific">Parastrongyloides trichosuri</name>
    <name type="common">Possum-specific nematode worm</name>
    <dbReference type="NCBI Taxonomy" id="131310"/>
    <lineage>
        <taxon>Eukaryota</taxon>
        <taxon>Metazoa</taxon>
        <taxon>Ecdysozoa</taxon>
        <taxon>Nematoda</taxon>
        <taxon>Chromadorea</taxon>
        <taxon>Rhabditida</taxon>
        <taxon>Tylenchina</taxon>
        <taxon>Panagrolaimomorpha</taxon>
        <taxon>Strongyloidoidea</taxon>
        <taxon>Strongyloididae</taxon>
        <taxon>Parastrongyloides</taxon>
    </lineage>
</organism>
<dbReference type="Gene3D" id="3.40.50.410">
    <property type="entry name" value="von Willebrand factor, type A domain"/>
    <property type="match status" value="1"/>
</dbReference>
<dbReference type="InterPro" id="IPR036465">
    <property type="entry name" value="vWFA_dom_sf"/>
</dbReference>
<evidence type="ECO:0000313" key="4">
    <source>
        <dbReference type="Proteomes" id="UP000038045"/>
    </source>
</evidence>
<feature type="domain" description="C-type lectin" evidence="2">
    <location>
        <begin position="252"/>
        <end position="357"/>
    </location>
</feature>
<name>A0A0N4ZRX1_PARTI</name>
<dbReference type="InterPro" id="IPR016187">
    <property type="entry name" value="CTDL_fold"/>
</dbReference>